<dbReference type="GO" id="GO:0016887">
    <property type="term" value="F:ATP hydrolysis activity"/>
    <property type="evidence" value="ECO:0007669"/>
    <property type="project" value="InterPro"/>
</dbReference>
<dbReference type="Gene3D" id="3.40.50.300">
    <property type="entry name" value="P-loop containing nucleotide triphosphate hydrolases"/>
    <property type="match status" value="1"/>
</dbReference>
<keyword evidence="1" id="KW-0749">Sporulation</keyword>
<dbReference type="InterPro" id="IPR046840">
    <property type="entry name" value="SpoIVA_C"/>
</dbReference>
<reference evidence="5" key="1">
    <citation type="submission" date="2020-10" db="EMBL/GenBank/DDBJ databases">
        <authorList>
            <person name="Gilroy R."/>
        </authorList>
    </citation>
    <scope>NUCLEOTIDE SEQUENCE</scope>
    <source>
        <strain evidence="5">13766</strain>
    </source>
</reference>
<dbReference type="PIRSF" id="PIRSF007466">
    <property type="entry name" value="SpoIVA"/>
    <property type="match status" value="1"/>
</dbReference>
<keyword evidence="1" id="KW-0378">Hydrolase</keyword>
<comment type="function">
    <text evidence="1">ATPase. Has a role at an early stage in the morphogenesis of the spore coat.</text>
</comment>
<evidence type="ECO:0000313" key="6">
    <source>
        <dbReference type="Proteomes" id="UP000824140"/>
    </source>
</evidence>
<dbReference type="InterPro" id="IPR027417">
    <property type="entry name" value="P-loop_NTPase"/>
</dbReference>
<feature type="domain" description="Sporulation stage IV protein A C-terminal" evidence="4">
    <location>
        <begin position="416"/>
        <end position="491"/>
    </location>
</feature>
<sequence length="491" mass="55072">MNQNLYRDIALRCDGDIYIGVVGPVRTGKSTFIKRFMELLVLPNMEGEHRRERAIDELPVSGAGRTIMTTQPKFVPNEAAEITLRDQASIKVRLVDCVGYLIRGVLGLNEGEETRMVRTPWFDHDIPFEEAAELGTRKVIAEHSTLGVVVTTDGSITEMPRAAYAEAEERVVRELKALGKPFVVVINTSVPGSDETLRLRNALAEKYGVTVTAMDVEHMTIDDLNGLLESLLFEFPLTEIDVVAPRWVDALKPTHWLVSQITDAVRAAAKQMTRVRDHTILANSLLALDDAESAEVEEMRLNEGAMTYRLRLNEALFYRVLGEESGQQIENEEHLFKLMTELVYAKREYDRVAGALASVRSTGYGMVSPLMSELSLEKPEIVRQGNRFGVKLKASAPSLHLIRVDIQTEVSPIVGTEKQSEELVEHLLREFENEPDKIWETNIFGKSLNELVREGLSGKLTMMPEDVRQKMQEALQKIINEGNGGMICILL</sequence>
<dbReference type="Pfam" id="PF20439">
    <property type="entry name" value="SpoIVA_C"/>
    <property type="match status" value="1"/>
</dbReference>
<dbReference type="InterPro" id="IPR046841">
    <property type="entry name" value="SpoIVA_middle"/>
</dbReference>
<proteinExistence type="predicted"/>
<protein>
    <recommendedName>
        <fullName evidence="1">Stage IV sporulation protein A</fullName>
        <ecNumber evidence="1">3.6.1.-</ecNumber>
    </recommendedName>
    <alternativeName>
        <fullName evidence="1">Coat morphogenetic protein SpoIVA</fullName>
    </alternativeName>
</protein>
<comment type="caution">
    <text evidence="5">The sequence shown here is derived from an EMBL/GenBank/DDBJ whole genome shotgun (WGS) entry which is preliminary data.</text>
</comment>
<name>A0A9D1G2R0_9FIRM</name>
<dbReference type="Pfam" id="PF09547">
    <property type="entry name" value="SpoIVA_ATPase"/>
    <property type="match status" value="1"/>
</dbReference>
<dbReference type="InterPro" id="IPR046842">
    <property type="entry name" value="SpoIVA_ATPase"/>
</dbReference>
<evidence type="ECO:0000256" key="1">
    <source>
        <dbReference type="PIRNR" id="PIRNR007466"/>
    </source>
</evidence>
<gene>
    <name evidence="5" type="primary">spoIVA</name>
    <name evidence="5" type="ORF">IAA84_10375</name>
</gene>
<dbReference type="Pfam" id="PF20438">
    <property type="entry name" value="SpoIVA_middle"/>
    <property type="match status" value="1"/>
</dbReference>
<dbReference type="Proteomes" id="UP000824140">
    <property type="component" value="Unassembled WGS sequence"/>
</dbReference>
<dbReference type="AlphaFoldDB" id="A0A9D1G2R0"/>
<dbReference type="InterPro" id="IPR014201">
    <property type="entry name" value="Spore_IV_A"/>
</dbReference>
<comment type="subcellular location">
    <subcellularLocation>
        <location evidence="1">Cytoplasm</location>
    </subcellularLocation>
</comment>
<feature type="domain" description="Stage IV sporulation protein A middle" evidence="3">
    <location>
        <begin position="238"/>
        <end position="415"/>
    </location>
</feature>
<accession>A0A9D1G2R0</accession>
<dbReference type="GO" id="GO:0005737">
    <property type="term" value="C:cytoplasm"/>
    <property type="evidence" value="ECO:0007669"/>
    <property type="project" value="UniProtKB-SubCell"/>
</dbReference>
<dbReference type="GO" id="GO:0005524">
    <property type="term" value="F:ATP binding"/>
    <property type="evidence" value="ECO:0007669"/>
    <property type="project" value="UniProtKB-KW"/>
</dbReference>
<keyword evidence="1" id="KW-0547">Nucleotide-binding</keyword>
<evidence type="ECO:0000259" key="4">
    <source>
        <dbReference type="Pfam" id="PF20439"/>
    </source>
</evidence>
<reference evidence="5" key="2">
    <citation type="journal article" date="2021" name="PeerJ">
        <title>Extensive microbial diversity within the chicken gut microbiome revealed by metagenomics and culture.</title>
        <authorList>
            <person name="Gilroy R."/>
            <person name="Ravi A."/>
            <person name="Getino M."/>
            <person name="Pursley I."/>
            <person name="Horton D.L."/>
            <person name="Alikhan N.F."/>
            <person name="Baker D."/>
            <person name="Gharbi K."/>
            <person name="Hall N."/>
            <person name="Watson M."/>
            <person name="Adriaenssens E.M."/>
            <person name="Foster-Nyarko E."/>
            <person name="Jarju S."/>
            <person name="Secka A."/>
            <person name="Antonio M."/>
            <person name="Oren A."/>
            <person name="Chaudhuri R.R."/>
            <person name="La Ragione R."/>
            <person name="Hildebrand F."/>
            <person name="Pallen M.J."/>
        </authorList>
    </citation>
    <scope>NUCLEOTIDE SEQUENCE</scope>
    <source>
        <strain evidence="5">13766</strain>
    </source>
</reference>
<evidence type="ECO:0000259" key="3">
    <source>
        <dbReference type="Pfam" id="PF20438"/>
    </source>
</evidence>
<dbReference type="SUPFAM" id="SSF52540">
    <property type="entry name" value="P-loop containing nucleoside triphosphate hydrolases"/>
    <property type="match status" value="1"/>
</dbReference>
<evidence type="ECO:0000259" key="2">
    <source>
        <dbReference type="Pfam" id="PF09547"/>
    </source>
</evidence>
<dbReference type="EMBL" id="DVJN01000199">
    <property type="protein sequence ID" value="HIS93410.1"/>
    <property type="molecule type" value="Genomic_DNA"/>
</dbReference>
<dbReference type="NCBIfam" id="TIGR02836">
    <property type="entry name" value="spore_IV_A"/>
    <property type="match status" value="1"/>
</dbReference>
<dbReference type="EC" id="3.6.1.-" evidence="1"/>
<organism evidence="5 6">
    <name type="scientific">Candidatus Alectryocaccomicrobium excrementavium</name>
    <dbReference type="NCBI Taxonomy" id="2840668"/>
    <lineage>
        <taxon>Bacteria</taxon>
        <taxon>Bacillati</taxon>
        <taxon>Bacillota</taxon>
        <taxon>Clostridia</taxon>
        <taxon>Candidatus Alectryocaccomicrobium</taxon>
    </lineage>
</organism>
<keyword evidence="1" id="KW-0067">ATP-binding</keyword>
<evidence type="ECO:0000313" key="5">
    <source>
        <dbReference type="EMBL" id="HIS93410.1"/>
    </source>
</evidence>
<keyword evidence="1" id="KW-0963">Cytoplasm</keyword>
<comment type="catalytic activity">
    <reaction evidence="1">
        <text>ATP + H2O = ADP + phosphate + H(+)</text>
        <dbReference type="Rhea" id="RHEA:13065"/>
        <dbReference type="ChEBI" id="CHEBI:15377"/>
        <dbReference type="ChEBI" id="CHEBI:15378"/>
        <dbReference type="ChEBI" id="CHEBI:30616"/>
        <dbReference type="ChEBI" id="CHEBI:43474"/>
        <dbReference type="ChEBI" id="CHEBI:456216"/>
    </reaction>
</comment>
<dbReference type="GO" id="GO:0030435">
    <property type="term" value="P:sporulation resulting in formation of a cellular spore"/>
    <property type="evidence" value="ECO:0007669"/>
    <property type="project" value="UniProtKB-KW"/>
</dbReference>
<feature type="domain" description="Stage IV sporulation protein A ATPase" evidence="2">
    <location>
        <begin position="2"/>
        <end position="236"/>
    </location>
</feature>